<dbReference type="Gene3D" id="2.60.120.280">
    <property type="entry name" value="Regulatory protein AraC"/>
    <property type="match status" value="1"/>
</dbReference>
<sequence>MDRTWPQFGMDDALYYINSGYKPANLHQWGPGVRDVYALHLVITGRGKLEQGGSVFSLEAGQSFIIFPNQEIFYYPDLEDPWEYVWVEFHGKDASRLVELTQFSELQPVLTEAPDTLQPFYDLEWSVGASYLEQMRADAKVKVLLSYYIEYFPRKAEAEPKDYVWMARTYIEQNYWKPTLTVTEIVQAVNLERSYLFRKFKAATGESISAYLTSYRIRRACELLKLSGLSIQSIAYSVGYHDPLYFSRVFKKATSHTPTAYMMLHQKKRDC</sequence>
<keyword evidence="2" id="KW-0238">DNA-binding</keyword>
<feature type="domain" description="HTH araC/xylS-type" evidence="4">
    <location>
        <begin position="165"/>
        <end position="264"/>
    </location>
</feature>
<dbReference type="PANTHER" id="PTHR43280:SF30">
    <property type="entry name" value="MMSAB OPERON REGULATORY PROTEIN"/>
    <property type="match status" value="1"/>
</dbReference>
<dbReference type="RefSeq" id="WP_111269725.1">
    <property type="nucleotide sequence ID" value="NZ_QKWW01000022.1"/>
</dbReference>
<dbReference type="InterPro" id="IPR003313">
    <property type="entry name" value="AraC-bd"/>
</dbReference>
<evidence type="ECO:0000256" key="1">
    <source>
        <dbReference type="ARBA" id="ARBA00023015"/>
    </source>
</evidence>
<dbReference type="SMART" id="SM00342">
    <property type="entry name" value="HTH_ARAC"/>
    <property type="match status" value="1"/>
</dbReference>
<keyword evidence="1" id="KW-0805">Transcription regulation</keyword>
<dbReference type="GO" id="GO:0003700">
    <property type="term" value="F:DNA-binding transcription factor activity"/>
    <property type="evidence" value="ECO:0007669"/>
    <property type="project" value="InterPro"/>
</dbReference>
<keyword evidence="3" id="KW-0804">Transcription</keyword>
<evidence type="ECO:0000256" key="2">
    <source>
        <dbReference type="ARBA" id="ARBA00023125"/>
    </source>
</evidence>
<dbReference type="Pfam" id="PF12833">
    <property type="entry name" value="HTH_18"/>
    <property type="match status" value="1"/>
</dbReference>
<comment type="caution">
    <text evidence="5">The sequence shown here is derived from an EMBL/GenBank/DDBJ whole genome shotgun (WGS) entry which is preliminary data.</text>
</comment>
<accession>A0A2W6PDR8</accession>
<dbReference type="InterPro" id="IPR037923">
    <property type="entry name" value="HTH-like"/>
</dbReference>
<dbReference type="InterPro" id="IPR009057">
    <property type="entry name" value="Homeodomain-like_sf"/>
</dbReference>
<dbReference type="GO" id="GO:0043565">
    <property type="term" value="F:sequence-specific DNA binding"/>
    <property type="evidence" value="ECO:0007669"/>
    <property type="project" value="InterPro"/>
</dbReference>
<proteinExistence type="predicted"/>
<dbReference type="Proteomes" id="UP000249204">
    <property type="component" value="Unassembled WGS sequence"/>
</dbReference>
<dbReference type="PROSITE" id="PS01124">
    <property type="entry name" value="HTH_ARAC_FAMILY_2"/>
    <property type="match status" value="1"/>
</dbReference>
<dbReference type="SUPFAM" id="SSF46689">
    <property type="entry name" value="Homeodomain-like"/>
    <property type="match status" value="2"/>
</dbReference>
<dbReference type="PROSITE" id="PS00041">
    <property type="entry name" value="HTH_ARAC_FAMILY_1"/>
    <property type="match status" value="1"/>
</dbReference>
<dbReference type="EMBL" id="QKWW01000022">
    <property type="protein sequence ID" value="PZT56226.1"/>
    <property type="molecule type" value="Genomic_DNA"/>
</dbReference>
<evidence type="ECO:0000313" key="6">
    <source>
        <dbReference type="Proteomes" id="UP000249204"/>
    </source>
</evidence>
<evidence type="ECO:0000313" key="5">
    <source>
        <dbReference type="EMBL" id="PZT56226.1"/>
    </source>
</evidence>
<dbReference type="InterPro" id="IPR018060">
    <property type="entry name" value="HTH_AraC"/>
</dbReference>
<reference evidence="5 6" key="1">
    <citation type="submission" date="2018-06" db="EMBL/GenBank/DDBJ databases">
        <title>Isolation of heavy metals resistant Paenibacillus silvae NC2 from Gold-Copper mine in ZiJin, China.</title>
        <authorList>
            <person name="Xu J."/>
            <person name="Mazhar H.S."/>
            <person name="Rensing C."/>
        </authorList>
    </citation>
    <scope>NUCLEOTIDE SEQUENCE [LARGE SCALE GENOMIC DNA]</scope>
    <source>
        <strain evidence="5 6">NC2</strain>
    </source>
</reference>
<gene>
    <name evidence="5" type="ORF">DN757_07905</name>
</gene>
<name>A0A2W6PDR8_9BACL</name>
<evidence type="ECO:0000259" key="4">
    <source>
        <dbReference type="PROSITE" id="PS01124"/>
    </source>
</evidence>
<dbReference type="SUPFAM" id="SSF51215">
    <property type="entry name" value="Regulatory protein AraC"/>
    <property type="match status" value="1"/>
</dbReference>
<evidence type="ECO:0000256" key="3">
    <source>
        <dbReference type="ARBA" id="ARBA00023163"/>
    </source>
</evidence>
<dbReference type="PANTHER" id="PTHR43280">
    <property type="entry name" value="ARAC-FAMILY TRANSCRIPTIONAL REGULATOR"/>
    <property type="match status" value="1"/>
</dbReference>
<dbReference type="Pfam" id="PF02311">
    <property type="entry name" value="AraC_binding"/>
    <property type="match status" value="1"/>
</dbReference>
<dbReference type="InterPro" id="IPR018062">
    <property type="entry name" value="HTH_AraC-typ_CS"/>
</dbReference>
<dbReference type="CDD" id="cd06986">
    <property type="entry name" value="cupin_MmsR-like_N"/>
    <property type="match status" value="1"/>
</dbReference>
<dbReference type="AlphaFoldDB" id="A0A2W6PDR8"/>
<organism evidence="5 6">
    <name type="scientific">Paenibacillus silvae</name>
    <dbReference type="NCBI Taxonomy" id="1325358"/>
    <lineage>
        <taxon>Bacteria</taxon>
        <taxon>Bacillati</taxon>
        <taxon>Bacillota</taxon>
        <taxon>Bacilli</taxon>
        <taxon>Bacillales</taxon>
        <taxon>Paenibacillaceae</taxon>
        <taxon>Paenibacillus</taxon>
    </lineage>
</organism>
<dbReference type="Gene3D" id="1.10.10.60">
    <property type="entry name" value="Homeodomain-like"/>
    <property type="match status" value="2"/>
</dbReference>
<protein>
    <submittedName>
        <fullName evidence="5">AraC family transcriptional regulator</fullName>
    </submittedName>
</protein>